<proteinExistence type="predicted"/>
<dbReference type="InterPro" id="IPR016024">
    <property type="entry name" value="ARM-type_fold"/>
</dbReference>
<evidence type="ECO:0000259" key="1">
    <source>
        <dbReference type="SMART" id="SM01349"/>
    </source>
</evidence>
<dbReference type="EMBL" id="KI658903">
    <property type="protein sequence ID" value="ETN80949.1"/>
    <property type="molecule type" value="Genomic_DNA"/>
</dbReference>
<dbReference type="Proteomes" id="UP000053676">
    <property type="component" value="Unassembled WGS sequence"/>
</dbReference>
<evidence type="ECO:0000313" key="3">
    <source>
        <dbReference type="Proteomes" id="UP000053676"/>
    </source>
</evidence>
<feature type="domain" description="TOG" evidence="1">
    <location>
        <begin position="217"/>
        <end position="438"/>
    </location>
</feature>
<dbReference type="SUPFAM" id="SSF48371">
    <property type="entry name" value="ARM repeat"/>
    <property type="match status" value="1"/>
</dbReference>
<dbReference type="InterPro" id="IPR034085">
    <property type="entry name" value="TOG"/>
</dbReference>
<keyword evidence="3" id="KW-1185">Reference proteome</keyword>
<accession>W2TH78</accession>
<dbReference type="SMART" id="SM01349">
    <property type="entry name" value="TOG"/>
    <property type="match status" value="1"/>
</dbReference>
<evidence type="ECO:0000313" key="2">
    <source>
        <dbReference type="EMBL" id="ETN80949.1"/>
    </source>
</evidence>
<name>W2TH78_NECAM</name>
<sequence length="446" mass="51121">MENYVCPLEKRKTMAMQLTQTFNRLTAVSRRDPDWFSNCPRKGELFKNIDRILAEDRWEVQHQCIKFLQEAMPTLGSNLEYCVCYLMPNLVPKLGSSKITVRKISVQTIQSFLRQKPDALGSVLKYEISFQKTLYNFLLTSTERTTKTEVVREFPAMFIPELINCDWSILLDALTKLMATSESESAECAAMAAKKLEGEISSTLIWKQLIENITPEEISRLVPHLHSYLMSLGNVLADLNFKWKQLIENITPEEISRLVPHLHSYLMSLGNVLADLNFKVVVLALDVVRLTVNRLKTHMEVHLQQTISLLSKHFGNQKAVIKQLIMMTCMDLFQNVSPKAVVAELCVYVDHRNSRVREEVVNILTSALMIVSASRINFNAVINMLIPLLLDPKRRVRPMSPLSIMAGMTKAYVNLKHDKSFPWASEKEFSQTNNNGEQLVEDMWKL</sequence>
<dbReference type="Gene3D" id="1.25.10.10">
    <property type="entry name" value="Leucine-rich Repeat Variant"/>
    <property type="match status" value="2"/>
</dbReference>
<dbReference type="OrthoDB" id="63891at2759"/>
<gene>
    <name evidence="2" type="ORF">NECAME_08843</name>
</gene>
<organism evidence="2 3">
    <name type="scientific">Necator americanus</name>
    <name type="common">Human hookworm</name>
    <dbReference type="NCBI Taxonomy" id="51031"/>
    <lineage>
        <taxon>Eukaryota</taxon>
        <taxon>Metazoa</taxon>
        <taxon>Ecdysozoa</taxon>
        <taxon>Nematoda</taxon>
        <taxon>Chromadorea</taxon>
        <taxon>Rhabditida</taxon>
        <taxon>Rhabditina</taxon>
        <taxon>Rhabditomorpha</taxon>
        <taxon>Strongyloidea</taxon>
        <taxon>Ancylostomatidae</taxon>
        <taxon>Bunostominae</taxon>
        <taxon>Necator</taxon>
    </lineage>
</organism>
<dbReference type="GO" id="GO:0000226">
    <property type="term" value="P:microtubule cytoskeleton organization"/>
    <property type="evidence" value="ECO:0007669"/>
    <property type="project" value="UniProtKB-ARBA"/>
</dbReference>
<reference evidence="3" key="1">
    <citation type="journal article" date="2014" name="Nat. Genet.">
        <title>Genome of the human hookworm Necator americanus.</title>
        <authorList>
            <person name="Tang Y.T."/>
            <person name="Gao X."/>
            <person name="Rosa B.A."/>
            <person name="Abubucker S."/>
            <person name="Hallsworth-Pepin K."/>
            <person name="Martin J."/>
            <person name="Tyagi R."/>
            <person name="Heizer E."/>
            <person name="Zhang X."/>
            <person name="Bhonagiri-Palsikar V."/>
            <person name="Minx P."/>
            <person name="Warren W.C."/>
            <person name="Wang Q."/>
            <person name="Zhan B."/>
            <person name="Hotez P.J."/>
            <person name="Sternberg P.W."/>
            <person name="Dougall A."/>
            <person name="Gaze S.T."/>
            <person name="Mulvenna J."/>
            <person name="Sotillo J."/>
            <person name="Ranganathan S."/>
            <person name="Rabelo E.M."/>
            <person name="Wilson R.K."/>
            <person name="Felgner P.L."/>
            <person name="Bethony J."/>
            <person name="Hawdon J.M."/>
            <person name="Gasser R.B."/>
            <person name="Loukas A."/>
            <person name="Mitreva M."/>
        </authorList>
    </citation>
    <scope>NUCLEOTIDE SEQUENCE [LARGE SCALE GENOMIC DNA]</scope>
</reference>
<protein>
    <recommendedName>
        <fullName evidence="1">TOG domain-containing protein</fullName>
    </recommendedName>
</protein>
<dbReference type="KEGG" id="nai:NECAME_08843"/>
<dbReference type="InterPro" id="IPR011989">
    <property type="entry name" value="ARM-like"/>
</dbReference>
<dbReference type="AlphaFoldDB" id="W2TH78"/>